<dbReference type="AlphaFoldDB" id="A0A2P6MTD6"/>
<proteinExistence type="predicted"/>
<gene>
    <name evidence="2" type="ORF">PROFUN_16026</name>
</gene>
<organism evidence="2 3">
    <name type="scientific">Planoprotostelium fungivorum</name>
    <dbReference type="NCBI Taxonomy" id="1890364"/>
    <lineage>
        <taxon>Eukaryota</taxon>
        <taxon>Amoebozoa</taxon>
        <taxon>Evosea</taxon>
        <taxon>Variosea</taxon>
        <taxon>Cavosteliida</taxon>
        <taxon>Cavosteliaceae</taxon>
        <taxon>Planoprotostelium</taxon>
    </lineage>
</organism>
<dbReference type="Proteomes" id="UP000241769">
    <property type="component" value="Unassembled WGS sequence"/>
</dbReference>
<feature type="region of interest" description="Disordered" evidence="1">
    <location>
        <begin position="306"/>
        <end position="365"/>
    </location>
</feature>
<dbReference type="InParanoid" id="A0A2P6MTD6"/>
<evidence type="ECO:0000313" key="2">
    <source>
        <dbReference type="EMBL" id="PRP74972.1"/>
    </source>
</evidence>
<evidence type="ECO:0000313" key="3">
    <source>
        <dbReference type="Proteomes" id="UP000241769"/>
    </source>
</evidence>
<accession>A0A2P6MTD6</accession>
<dbReference type="EMBL" id="MDYQ01000422">
    <property type="protein sequence ID" value="PRP74972.1"/>
    <property type="molecule type" value="Genomic_DNA"/>
</dbReference>
<name>A0A2P6MTD6_9EUKA</name>
<keyword evidence="3" id="KW-1185">Reference proteome</keyword>
<comment type="caution">
    <text evidence="2">The sequence shown here is derived from an EMBL/GenBank/DDBJ whole genome shotgun (WGS) entry which is preliminary data.</text>
</comment>
<evidence type="ECO:0000256" key="1">
    <source>
        <dbReference type="SAM" id="MobiDB-lite"/>
    </source>
</evidence>
<reference evidence="2 3" key="1">
    <citation type="journal article" date="2018" name="Genome Biol. Evol.">
        <title>Multiple Roots of Fruiting Body Formation in Amoebozoa.</title>
        <authorList>
            <person name="Hillmann F."/>
            <person name="Forbes G."/>
            <person name="Novohradska S."/>
            <person name="Ferling I."/>
            <person name="Riege K."/>
            <person name="Groth M."/>
            <person name="Westermann M."/>
            <person name="Marz M."/>
            <person name="Spaller T."/>
            <person name="Winckler T."/>
            <person name="Schaap P."/>
            <person name="Glockner G."/>
        </authorList>
    </citation>
    <scope>NUCLEOTIDE SEQUENCE [LARGE SCALE GENOMIC DNA]</scope>
    <source>
        <strain evidence="2 3">Jena</strain>
    </source>
</reference>
<protein>
    <submittedName>
        <fullName evidence="2">Uncharacterized protein</fullName>
    </submittedName>
</protein>
<sequence length="365" mass="42541">MEEKKEGQDSWRRKFRELCYLMESKGSKDVIEAKELEKKDDLEKAKEDWIKLHKKEKKDCWDTRKTESDPQKLAIFESYQDNLLKLKASDGIEDRVKHRHNVGHRISEIIDTMSGAYKEIREAVRIKKQVSNEFVLLQASFGEIYEKIEQNFPELLILIDLIFWKIFDWGLNKTGRHSQPIRNSFQHGNCAWSQSTFRAICALKNASFTEFEIESLRNNFSSGDIFVWNVYKEDERVFLRTNILQFCKMFLTMAHTIACLVLGLKECTFSVTILEIICRKYDLSSKVKGTFYTEQEYKERVLNTLSNESPFKPGANPQKDQDPQEKTVGNEGPPEISLTEGRGSTNLHYDKEEETAESCSAEKIQ</sequence>